<dbReference type="Proteomes" id="UP000249748">
    <property type="component" value="Unassembled WGS sequence"/>
</dbReference>
<protein>
    <submittedName>
        <fullName evidence="1">Uncharacterized protein</fullName>
    </submittedName>
</protein>
<name>A0ACD1HXZ1_9EURO</name>
<reference evidence="1" key="1">
    <citation type="submission" date="2018-02" db="EMBL/GenBank/DDBJ databases">
        <title>The genomes of Aspergillus section Nigri reveals drivers in fungal speciation.</title>
        <authorList>
            <consortium name="DOE Joint Genome Institute"/>
            <person name="Vesth T.C."/>
            <person name="Nybo J."/>
            <person name="Theobald S."/>
            <person name="Brandl J."/>
            <person name="Frisvad J.C."/>
            <person name="Nielsen K.F."/>
            <person name="Lyhne E.K."/>
            <person name="Kogle M.E."/>
            <person name="Kuo A."/>
            <person name="Riley R."/>
            <person name="Clum A."/>
            <person name="Nolan M."/>
            <person name="Lipzen A."/>
            <person name="Salamov A."/>
            <person name="Henrissat B."/>
            <person name="Wiebenga A."/>
            <person name="De vries R.P."/>
            <person name="Grigoriev I.V."/>
            <person name="Mortensen U.H."/>
            <person name="Andersen M.R."/>
            <person name="Baker S.E."/>
        </authorList>
    </citation>
    <scope>NUCLEOTIDE SEQUENCE</scope>
    <source>
        <strain evidence="1">CBS 115574</strain>
    </source>
</reference>
<sequence length="278" mass="30169">MASIGGTIESSQAGLATLGGGGETNNNGLKRVEGRLKQVEMSMEEKSWSPSGEEIPPPLGDPNGPHPMSATPWMTETFFHAANARDDVMMLEIAQRRVARRILHQSVLYPRTPDRGHGGVDHIGKGRKRSCLWSWQTGPHRGAGWNGRNCNPFRTIHLSHDPLELESNPPSFSSPPVGGLPADPQTLKPAPTDWHVKPPTASQPDDPQRKCPTVAKNSPRRKKKGSDHQSVRLISIPSRVGDFPPAADVADWLARLRDGALVSVCSGVFSVLIIPSIH</sequence>
<gene>
    <name evidence="1" type="ORF">BO79DRAFT_241492</name>
</gene>
<organism evidence="1 2">
    <name type="scientific">Aspergillus costaricaensis CBS 115574</name>
    <dbReference type="NCBI Taxonomy" id="1448317"/>
    <lineage>
        <taxon>Eukaryota</taxon>
        <taxon>Fungi</taxon>
        <taxon>Dikarya</taxon>
        <taxon>Ascomycota</taxon>
        <taxon>Pezizomycotina</taxon>
        <taxon>Eurotiomycetes</taxon>
        <taxon>Eurotiomycetidae</taxon>
        <taxon>Eurotiales</taxon>
        <taxon>Aspergillaceae</taxon>
        <taxon>Aspergillus</taxon>
        <taxon>Aspergillus subgen. Circumdati</taxon>
    </lineage>
</organism>
<keyword evidence="2" id="KW-1185">Reference proteome</keyword>
<evidence type="ECO:0000313" key="1">
    <source>
        <dbReference type="EMBL" id="RAK82981.1"/>
    </source>
</evidence>
<accession>A0ACD1HXZ1</accession>
<dbReference type="EMBL" id="KZ824602">
    <property type="protein sequence ID" value="RAK82981.1"/>
    <property type="molecule type" value="Genomic_DNA"/>
</dbReference>
<evidence type="ECO:0000313" key="2">
    <source>
        <dbReference type="Proteomes" id="UP000249748"/>
    </source>
</evidence>
<proteinExistence type="predicted"/>